<organism evidence="1 2">
    <name type="scientific">Prunus armeniaca</name>
    <name type="common">Apricot</name>
    <name type="synonym">Armeniaca vulgaris</name>
    <dbReference type="NCBI Taxonomy" id="36596"/>
    <lineage>
        <taxon>Eukaryota</taxon>
        <taxon>Viridiplantae</taxon>
        <taxon>Streptophyta</taxon>
        <taxon>Embryophyta</taxon>
        <taxon>Tracheophyta</taxon>
        <taxon>Spermatophyta</taxon>
        <taxon>Magnoliopsida</taxon>
        <taxon>eudicotyledons</taxon>
        <taxon>Gunneridae</taxon>
        <taxon>Pentapetalae</taxon>
        <taxon>rosids</taxon>
        <taxon>fabids</taxon>
        <taxon>Rosales</taxon>
        <taxon>Rosaceae</taxon>
        <taxon>Amygdaloideae</taxon>
        <taxon>Amygdaleae</taxon>
        <taxon>Prunus</taxon>
    </lineage>
</organism>
<dbReference type="Proteomes" id="UP000507222">
    <property type="component" value="Unassembled WGS sequence"/>
</dbReference>
<accession>A0A6J5USJ6</accession>
<name>A0A6J5USJ6_PRUAR</name>
<reference evidence="1 2" key="1">
    <citation type="submission" date="2020-05" db="EMBL/GenBank/DDBJ databases">
        <authorList>
            <person name="Campoy J."/>
            <person name="Schneeberger K."/>
            <person name="Spophaly S."/>
        </authorList>
    </citation>
    <scope>NUCLEOTIDE SEQUENCE [LARGE SCALE GENOMIC DNA]</scope>
    <source>
        <strain evidence="1">PruArmRojPasFocal</strain>
    </source>
</reference>
<dbReference type="AlphaFoldDB" id="A0A6J5USJ6"/>
<evidence type="ECO:0000313" key="1">
    <source>
        <dbReference type="EMBL" id="CAB4278747.1"/>
    </source>
</evidence>
<gene>
    <name evidence="1" type="ORF">CURHAP_LOCUS30493</name>
</gene>
<dbReference type="EMBL" id="CAEKDK010000004">
    <property type="protein sequence ID" value="CAB4278747.1"/>
    <property type="molecule type" value="Genomic_DNA"/>
</dbReference>
<proteinExistence type="predicted"/>
<protein>
    <submittedName>
        <fullName evidence="1">Uncharacterized protein</fullName>
    </submittedName>
</protein>
<evidence type="ECO:0000313" key="2">
    <source>
        <dbReference type="Proteomes" id="UP000507222"/>
    </source>
</evidence>
<sequence>MALQLKFMRKWASRLIVPAPYTSLFSTLQIQCCRSLDNMSLVSSTSRHHQLRLSHLPPSVQSTSIIYSFIYSN</sequence>